<name>A0ABZ3IIQ8_9FIRM</name>
<sequence>MVKRESVHTARAIHAVQSQLPAESYKNSVYTIKEINKIAKEEGLSKVFQSYTTLYNLVRSGNVPVTKLGNRYLLRIVDIENYLSGTITPTVAGIRRVN</sequence>
<accession>A0ABZ3IIQ8</accession>
<dbReference type="Proteomes" id="UP000216752">
    <property type="component" value="Chromosome"/>
</dbReference>
<proteinExistence type="predicted"/>
<evidence type="ECO:0000313" key="2">
    <source>
        <dbReference type="Proteomes" id="UP000216752"/>
    </source>
</evidence>
<evidence type="ECO:0008006" key="3">
    <source>
        <dbReference type="Google" id="ProtNLM"/>
    </source>
</evidence>
<keyword evidence="2" id="KW-1185">Reference proteome</keyword>
<evidence type="ECO:0000313" key="1">
    <source>
        <dbReference type="EMBL" id="XFO65559.1"/>
    </source>
</evidence>
<organism evidence="1 2">
    <name type="scientific">Sporomusa silvacetica DSM 10669</name>
    <dbReference type="NCBI Taxonomy" id="1123289"/>
    <lineage>
        <taxon>Bacteria</taxon>
        <taxon>Bacillati</taxon>
        <taxon>Bacillota</taxon>
        <taxon>Negativicutes</taxon>
        <taxon>Selenomonadales</taxon>
        <taxon>Sporomusaceae</taxon>
        <taxon>Sporomusa</taxon>
    </lineage>
</organism>
<protein>
    <recommendedName>
        <fullName evidence="3">Helix-turn-helix domain protein</fullName>
    </recommendedName>
</protein>
<dbReference type="RefSeq" id="WP_094604941.1">
    <property type="nucleotide sequence ID" value="NZ_CP155573.1"/>
</dbReference>
<dbReference type="EMBL" id="CP155573">
    <property type="protein sequence ID" value="XFO65559.1"/>
    <property type="molecule type" value="Genomic_DNA"/>
</dbReference>
<gene>
    <name evidence="1" type="ORF">SPSIL_016990</name>
</gene>
<reference evidence="1" key="1">
    <citation type="submission" date="2024-05" db="EMBL/GenBank/DDBJ databases">
        <title>Isolation and characterization of Sporomusa carbonis sp. nov., a carboxydotrophic hydrogenogen in the genus of Sporomusa isolated from a charcoal burning pile.</title>
        <authorList>
            <person name="Boeer T."/>
            <person name="Rosenbaum F."/>
            <person name="Eysell L."/>
            <person name="Mueller V."/>
            <person name="Daniel R."/>
            <person name="Poehlein A."/>
        </authorList>
    </citation>
    <scope>NUCLEOTIDE SEQUENCE [LARGE SCALE GENOMIC DNA]</scope>
    <source>
        <strain evidence="1">DSM 10669</strain>
    </source>
</reference>